<dbReference type="AlphaFoldDB" id="A0A1N7PRW5"/>
<gene>
    <name evidence="1" type="ORF">SAMN05421799_11639</name>
</gene>
<protein>
    <submittedName>
        <fullName evidence="1">Flagellar operon protein TIGR03826</fullName>
    </submittedName>
</protein>
<sequence>MALANCRRCGRLFNKTGHDVCPSCIHEEENKITEIRDYLREHPLANIYEVSQGTRATYEEIVDLIRRGKLLLRQYPNMTYPCERCGAPTQSGRLCMNCAQELSSEIQMGERKYSANKPYKENHNRGFYSRE</sequence>
<name>A0A1N7PRW5_9BACL</name>
<dbReference type="STRING" id="252246.SAMN05421799_11639"/>
<keyword evidence="1" id="KW-0966">Cell projection</keyword>
<organism evidence="1 2">
    <name type="scientific">Alicyclobacillus vulcanalis</name>
    <dbReference type="NCBI Taxonomy" id="252246"/>
    <lineage>
        <taxon>Bacteria</taxon>
        <taxon>Bacillati</taxon>
        <taxon>Bacillota</taxon>
        <taxon>Bacilli</taxon>
        <taxon>Bacillales</taxon>
        <taxon>Alicyclobacillaceae</taxon>
        <taxon>Alicyclobacillus</taxon>
    </lineage>
</organism>
<evidence type="ECO:0000313" key="2">
    <source>
        <dbReference type="Proteomes" id="UP000186156"/>
    </source>
</evidence>
<dbReference type="Proteomes" id="UP000186156">
    <property type="component" value="Unassembled WGS sequence"/>
</dbReference>
<keyword evidence="1" id="KW-0969">Cilium</keyword>
<accession>A0A1N7PRW5</accession>
<dbReference type="EMBL" id="FTOO01000016">
    <property type="protein sequence ID" value="SIT13177.1"/>
    <property type="molecule type" value="Genomic_DNA"/>
</dbReference>
<dbReference type="NCBIfam" id="TIGR03826">
    <property type="entry name" value="YvyF"/>
    <property type="match status" value="1"/>
</dbReference>
<reference evidence="2" key="1">
    <citation type="submission" date="2017-01" db="EMBL/GenBank/DDBJ databases">
        <authorList>
            <person name="Varghese N."/>
            <person name="Submissions S."/>
        </authorList>
    </citation>
    <scope>NUCLEOTIDE SEQUENCE [LARGE SCALE GENOMIC DNA]</scope>
    <source>
        <strain evidence="2">DSM 16176</strain>
    </source>
</reference>
<dbReference type="OrthoDB" id="1739831at2"/>
<evidence type="ECO:0000313" key="1">
    <source>
        <dbReference type="EMBL" id="SIT13177.1"/>
    </source>
</evidence>
<proteinExistence type="predicted"/>
<dbReference type="InterPro" id="IPR022258">
    <property type="entry name" value="Flagellar_operon_YvyF"/>
</dbReference>
<keyword evidence="2" id="KW-1185">Reference proteome</keyword>
<keyword evidence="1" id="KW-0282">Flagellum</keyword>